<name>A0ABQ4Q6Z0_9BURK</name>
<evidence type="ECO:0000256" key="2">
    <source>
        <dbReference type="ARBA" id="ARBA00022723"/>
    </source>
</evidence>
<dbReference type="Gene3D" id="2.60.120.10">
    <property type="entry name" value="Jelly Rolls"/>
    <property type="match status" value="1"/>
</dbReference>
<gene>
    <name evidence="10" type="ORF">NCCP691_29320</name>
</gene>
<reference evidence="10 11" key="1">
    <citation type="journal article" date="2022" name="Int. J. Syst. Evol. Microbiol.">
        <title>Noviherbaspirillum aridicola sp. nov., isolated from an arid soil in Pakistan.</title>
        <authorList>
            <person name="Khan I.U."/>
            <person name="Saqib M."/>
            <person name="Amin A."/>
            <person name="Hussain F."/>
            <person name="Li L."/>
            <person name="Liu Y.H."/>
            <person name="Fang B.Z."/>
            <person name="Ahmed I."/>
            <person name="Li W.J."/>
        </authorList>
    </citation>
    <scope>NUCLEOTIDE SEQUENCE [LARGE SCALE GENOMIC DNA]</scope>
    <source>
        <strain evidence="10 11">NCCP-691</strain>
    </source>
</reference>
<feature type="domain" description="Cupin type-2" evidence="9">
    <location>
        <begin position="36"/>
        <end position="104"/>
    </location>
</feature>
<keyword evidence="8" id="KW-0927">Auxin signaling pathway</keyword>
<dbReference type="Proteomes" id="UP000887222">
    <property type="component" value="Unassembled WGS sequence"/>
</dbReference>
<evidence type="ECO:0000313" key="10">
    <source>
        <dbReference type="EMBL" id="GIZ52918.1"/>
    </source>
</evidence>
<evidence type="ECO:0000256" key="8">
    <source>
        <dbReference type="ARBA" id="ARBA00023294"/>
    </source>
</evidence>
<evidence type="ECO:0000256" key="1">
    <source>
        <dbReference type="ARBA" id="ARBA00004319"/>
    </source>
</evidence>
<keyword evidence="2" id="KW-0479">Metal-binding</keyword>
<protein>
    <recommendedName>
        <fullName evidence="9">Cupin type-2 domain-containing protein</fullName>
    </recommendedName>
</protein>
<dbReference type="Pfam" id="PF07883">
    <property type="entry name" value="Cupin_2"/>
    <property type="match status" value="1"/>
</dbReference>
<dbReference type="InterPro" id="IPR013096">
    <property type="entry name" value="Cupin_2"/>
</dbReference>
<proteinExistence type="predicted"/>
<sequence length="125" mass="13214">MYVFPTPQPEPAGLPGIRHATLAAVPHGLQRIAIWRQSLAAGAATPPHRHDCEEVVLCSAGRGTLEIDGEKHAFGPGSTLVIPPDVPHQIVNSGDEAVELLAVFSTAFVDARWPDGASIALPWQA</sequence>
<evidence type="ECO:0000256" key="3">
    <source>
        <dbReference type="ARBA" id="ARBA00022729"/>
    </source>
</evidence>
<organism evidence="10 11">
    <name type="scientific">Noviherbaspirillum aridicola</name>
    <dbReference type="NCBI Taxonomy" id="2849687"/>
    <lineage>
        <taxon>Bacteria</taxon>
        <taxon>Pseudomonadati</taxon>
        <taxon>Pseudomonadota</taxon>
        <taxon>Betaproteobacteria</taxon>
        <taxon>Burkholderiales</taxon>
        <taxon>Oxalobacteraceae</taxon>
        <taxon>Noviherbaspirillum</taxon>
    </lineage>
</organism>
<keyword evidence="4" id="KW-0256">Endoplasmic reticulum</keyword>
<comment type="caution">
    <text evidence="10">The sequence shown here is derived from an EMBL/GenBank/DDBJ whole genome shotgun (WGS) entry which is preliminary data.</text>
</comment>
<dbReference type="SUPFAM" id="SSF51182">
    <property type="entry name" value="RmlC-like cupins"/>
    <property type="match status" value="1"/>
</dbReference>
<keyword evidence="3" id="KW-0732">Signal</keyword>
<dbReference type="PRINTS" id="PR00655">
    <property type="entry name" value="AUXINBINDNGP"/>
</dbReference>
<evidence type="ECO:0000256" key="4">
    <source>
        <dbReference type="ARBA" id="ARBA00022824"/>
    </source>
</evidence>
<evidence type="ECO:0000313" key="11">
    <source>
        <dbReference type="Proteomes" id="UP000887222"/>
    </source>
</evidence>
<keyword evidence="6" id="KW-0675">Receptor</keyword>
<evidence type="ECO:0000259" key="9">
    <source>
        <dbReference type="Pfam" id="PF07883"/>
    </source>
</evidence>
<dbReference type="InterPro" id="IPR014710">
    <property type="entry name" value="RmlC-like_jellyroll"/>
</dbReference>
<evidence type="ECO:0000256" key="5">
    <source>
        <dbReference type="ARBA" id="ARBA00022833"/>
    </source>
</evidence>
<accession>A0ABQ4Q6Z0</accession>
<dbReference type="InterPro" id="IPR000526">
    <property type="entry name" value="Auxin-bd"/>
</dbReference>
<keyword evidence="5" id="KW-0862">Zinc</keyword>
<comment type="subcellular location">
    <subcellularLocation>
        <location evidence="1">Endoplasmic reticulum lumen</location>
    </subcellularLocation>
</comment>
<dbReference type="PANTHER" id="PTHR37236:SF1">
    <property type="entry name" value="AUXIN-BINDING PROTEIN 1"/>
    <property type="match status" value="1"/>
</dbReference>
<keyword evidence="11" id="KW-1185">Reference proteome</keyword>
<dbReference type="InterPro" id="IPR011051">
    <property type="entry name" value="RmlC_Cupin_sf"/>
</dbReference>
<evidence type="ECO:0000256" key="6">
    <source>
        <dbReference type="ARBA" id="ARBA00023170"/>
    </source>
</evidence>
<evidence type="ECO:0000256" key="7">
    <source>
        <dbReference type="ARBA" id="ARBA00023180"/>
    </source>
</evidence>
<dbReference type="PANTHER" id="PTHR37236">
    <property type="entry name" value="AUXIN-BINDING PROTEIN 1"/>
    <property type="match status" value="1"/>
</dbReference>
<dbReference type="EMBL" id="BPMK01000013">
    <property type="protein sequence ID" value="GIZ52918.1"/>
    <property type="molecule type" value="Genomic_DNA"/>
</dbReference>
<dbReference type="RefSeq" id="WP_220809346.1">
    <property type="nucleotide sequence ID" value="NZ_BPMK01000013.1"/>
</dbReference>
<keyword evidence="7" id="KW-0325">Glycoprotein</keyword>